<dbReference type="InterPro" id="IPR000792">
    <property type="entry name" value="Tscrpt_reg_LuxR_C"/>
</dbReference>
<reference evidence="6" key="1">
    <citation type="submission" date="2017-05" db="EMBL/GenBank/DDBJ databases">
        <authorList>
            <person name="Rodrigo-Torres L."/>
            <person name="Arahal R. D."/>
            <person name="Lucena T."/>
        </authorList>
    </citation>
    <scope>NUCLEOTIDE SEQUENCE [LARGE SCALE GENOMIC DNA]</scope>
    <source>
        <strain evidence="6">CECT 8715</strain>
    </source>
</reference>
<keyword evidence="1" id="KW-0805">Transcription regulation</keyword>
<dbReference type="Proteomes" id="UP000202485">
    <property type="component" value="Unassembled WGS sequence"/>
</dbReference>
<dbReference type="Gene3D" id="1.10.10.10">
    <property type="entry name" value="Winged helix-like DNA-binding domain superfamily/Winged helix DNA-binding domain"/>
    <property type="match status" value="1"/>
</dbReference>
<dbReference type="AlphaFoldDB" id="A0A238JWR5"/>
<dbReference type="PANTHER" id="PTHR44688">
    <property type="entry name" value="DNA-BINDING TRANSCRIPTIONAL ACTIVATOR DEVR_DOSR"/>
    <property type="match status" value="1"/>
</dbReference>
<dbReference type="RefSeq" id="WP_170367134.1">
    <property type="nucleotide sequence ID" value="NZ_WQDA01000003.1"/>
</dbReference>
<evidence type="ECO:0000259" key="4">
    <source>
        <dbReference type="SMART" id="SM00421"/>
    </source>
</evidence>
<dbReference type="PRINTS" id="PR00038">
    <property type="entry name" value="HTHLUXR"/>
</dbReference>
<evidence type="ECO:0000256" key="3">
    <source>
        <dbReference type="ARBA" id="ARBA00023163"/>
    </source>
</evidence>
<dbReference type="InterPro" id="IPR036388">
    <property type="entry name" value="WH-like_DNA-bd_sf"/>
</dbReference>
<keyword evidence="3" id="KW-0804">Transcription</keyword>
<dbReference type="EMBL" id="FXYG01000001">
    <property type="protein sequence ID" value="SMX34647.1"/>
    <property type="molecule type" value="Genomic_DNA"/>
</dbReference>
<dbReference type="GeneID" id="57467554"/>
<dbReference type="SMART" id="SM00421">
    <property type="entry name" value="HTH_LUXR"/>
    <property type="match status" value="1"/>
</dbReference>
<gene>
    <name evidence="5" type="primary">malT</name>
    <name evidence="5" type="ORF">RUA8715_00560</name>
</gene>
<dbReference type="PANTHER" id="PTHR44688:SF16">
    <property type="entry name" value="DNA-BINDING TRANSCRIPTIONAL ACTIVATOR DEVR_DOSR"/>
    <property type="match status" value="1"/>
</dbReference>
<keyword evidence="6" id="KW-1185">Reference proteome</keyword>
<feature type="domain" description="HTH luxR-type" evidence="4">
    <location>
        <begin position="202"/>
        <end position="259"/>
    </location>
</feature>
<keyword evidence="2" id="KW-0238">DNA-binding</keyword>
<accession>A0A238JWR5</accession>
<protein>
    <submittedName>
        <fullName evidence="5">HTH-type transcriptional regulator MalT</fullName>
    </submittedName>
</protein>
<sequence length="277" mass="30752">MGRAGAWLPNTQHTRALINFIQWSQGGVVLDAALTEVVNAFGADCGTLSRVWLNKVGSRVAARADTRDTTISRPLFLSFTNDVIGPFASKPKKGVVFSLKDHGKPVNEFSAVVLDWISHRKLHDILFVCLDNQGCEIDFLELHFAKGLEPGWREAIETVAPEISEIYRNRRAGLITEAISRQSVTTIQRAVNDAPLMSLENPAGLTRAEWRVCVLISRGLSQQSIGSELEIGPATVRTHLKHIYGKTGMENFHMLARRLVSIEEREALHGRHNQARA</sequence>
<dbReference type="Pfam" id="PF00196">
    <property type="entry name" value="GerE"/>
    <property type="match status" value="1"/>
</dbReference>
<dbReference type="SUPFAM" id="SSF46894">
    <property type="entry name" value="C-terminal effector domain of the bipartite response regulators"/>
    <property type="match status" value="1"/>
</dbReference>
<name>A0A238JWR5_9RHOB</name>
<dbReference type="GO" id="GO:0006355">
    <property type="term" value="P:regulation of DNA-templated transcription"/>
    <property type="evidence" value="ECO:0007669"/>
    <property type="project" value="InterPro"/>
</dbReference>
<dbReference type="GO" id="GO:0003677">
    <property type="term" value="F:DNA binding"/>
    <property type="evidence" value="ECO:0007669"/>
    <property type="project" value="UniProtKB-KW"/>
</dbReference>
<proteinExistence type="predicted"/>
<dbReference type="InterPro" id="IPR016032">
    <property type="entry name" value="Sig_transdc_resp-reg_C-effctor"/>
</dbReference>
<evidence type="ECO:0000256" key="1">
    <source>
        <dbReference type="ARBA" id="ARBA00023015"/>
    </source>
</evidence>
<evidence type="ECO:0000256" key="2">
    <source>
        <dbReference type="ARBA" id="ARBA00023125"/>
    </source>
</evidence>
<evidence type="ECO:0000313" key="6">
    <source>
        <dbReference type="Proteomes" id="UP000202485"/>
    </source>
</evidence>
<organism evidence="5 6">
    <name type="scientific">Ruegeria arenilitoris</name>
    <dbReference type="NCBI Taxonomy" id="1173585"/>
    <lineage>
        <taxon>Bacteria</taxon>
        <taxon>Pseudomonadati</taxon>
        <taxon>Pseudomonadota</taxon>
        <taxon>Alphaproteobacteria</taxon>
        <taxon>Rhodobacterales</taxon>
        <taxon>Roseobacteraceae</taxon>
        <taxon>Ruegeria</taxon>
    </lineage>
</organism>
<evidence type="ECO:0000313" key="5">
    <source>
        <dbReference type="EMBL" id="SMX34647.1"/>
    </source>
</evidence>